<evidence type="ECO:0000313" key="2">
    <source>
        <dbReference type="EMBL" id="QYA34227.1"/>
    </source>
</evidence>
<feature type="transmembrane region" description="Helical" evidence="1">
    <location>
        <begin position="32"/>
        <end position="51"/>
    </location>
</feature>
<gene>
    <name evidence="2" type="ORF">KYI10_12565</name>
</gene>
<organism evidence="2">
    <name type="scientific">Macrococcus psychrotolerans</name>
    <dbReference type="NCBI Taxonomy" id="3039389"/>
    <lineage>
        <taxon>Bacteria</taxon>
        <taxon>Bacillati</taxon>
        <taxon>Bacillota</taxon>
        <taxon>Bacilli</taxon>
        <taxon>Bacillales</taxon>
        <taxon>Staphylococcaceae</taxon>
        <taxon>Macrococcus</taxon>
    </lineage>
</organism>
<keyword evidence="1" id="KW-0472">Membrane</keyword>
<dbReference type="EMBL" id="CP079962">
    <property type="protein sequence ID" value="QYA34227.1"/>
    <property type="molecule type" value="Genomic_DNA"/>
</dbReference>
<keyword evidence="1" id="KW-0812">Transmembrane</keyword>
<evidence type="ECO:0000256" key="1">
    <source>
        <dbReference type="SAM" id="Phobius"/>
    </source>
</evidence>
<reference evidence="2" key="1">
    <citation type="submission" date="2021-07" db="EMBL/GenBank/DDBJ databases">
        <title>Prevalence and characterization of methicillin-resistant Macrococcus spp. in food producing animals and meat in Switzerland in 2019.</title>
        <authorList>
            <person name="Keller J.E."/>
            <person name="Schwendener S."/>
            <person name="Neuenschwander J."/>
            <person name="Overesch G."/>
            <person name="Perreten V."/>
        </authorList>
    </citation>
    <scope>NUCLEOTIDE SEQUENCE</scope>
    <source>
        <strain evidence="2">19Msa1099</strain>
        <plasmid evidence="2">p19Msa1099-6</plasmid>
    </source>
</reference>
<geneLocation type="plasmid" evidence="2">
    <name>p19Msa1099-6</name>
</geneLocation>
<accession>A0AAT9PBC1</accession>
<feature type="transmembrane region" description="Helical" evidence="1">
    <location>
        <begin position="7"/>
        <end position="26"/>
    </location>
</feature>
<proteinExistence type="predicted"/>
<sequence>MKTEFDLPFFISLILNVILLTFITLGLFDFNIYISVIVAIVAIINAGFICARSMKLNKKNRSL</sequence>
<keyword evidence="1" id="KW-1133">Transmembrane helix</keyword>
<protein>
    <submittedName>
        <fullName evidence="2">Uncharacterized protein</fullName>
    </submittedName>
</protein>
<keyword evidence="2" id="KW-0614">Plasmid</keyword>
<name>A0AAT9PBC1_9STAP</name>
<dbReference type="AlphaFoldDB" id="A0AAT9PBC1"/>